<dbReference type="EMBL" id="CAMAPE010000010">
    <property type="protein sequence ID" value="CAH9076913.1"/>
    <property type="molecule type" value="Genomic_DNA"/>
</dbReference>
<reference evidence="1" key="1">
    <citation type="submission" date="2022-07" db="EMBL/GenBank/DDBJ databases">
        <authorList>
            <person name="Macas J."/>
            <person name="Novak P."/>
            <person name="Neumann P."/>
        </authorList>
    </citation>
    <scope>NUCLEOTIDE SEQUENCE</scope>
</reference>
<comment type="caution">
    <text evidence="1">The sequence shown here is derived from an EMBL/GenBank/DDBJ whole genome shotgun (WGS) entry which is preliminary data.</text>
</comment>
<dbReference type="Proteomes" id="UP001152484">
    <property type="component" value="Unassembled WGS sequence"/>
</dbReference>
<accession>A0A9P1E3W9</accession>
<keyword evidence="2" id="KW-1185">Reference proteome</keyword>
<dbReference type="AlphaFoldDB" id="A0A9P1E3W9"/>
<evidence type="ECO:0000313" key="2">
    <source>
        <dbReference type="Proteomes" id="UP001152484"/>
    </source>
</evidence>
<evidence type="ECO:0000313" key="1">
    <source>
        <dbReference type="EMBL" id="CAH9076913.1"/>
    </source>
</evidence>
<organism evidence="1 2">
    <name type="scientific">Cuscuta europaea</name>
    <name type="common">European dodder</name>
    <dbReference type="NCBI Taxonomy" id="41803"/>
    <lineage>
        <taxon>Eukaryota</taxon>
        <taxon>Viridiplantae</taxon>
        <taxon>Streptophyta</taxon>
        <taxon>Embryophyta</taxon>
        <taxon>Tracheophyta</taxon>
        <taxon>Spermatophyta</taxon>
        <taxon>Magnoliopsida</taxon>
        <taxon>eudicotyledons</taxon>
        <taxon>Gunneridae</taxon>
        <taxon>Pentapetalae</taxon>
        <taxon>asterids</taxon>
        <taxon>lamiids</taxon>
        <taxon>Solanales</taxon>
        <taxon>Convolvulaceae</taxon>
        <taxon>Cuscuteae</taxon>
        <taxon>Cuscuta</taxon>
        <taxon>Cuscuta subgen. Cuscuta</taxon>
    </lineage>
</organism>
<name>A0A9P1E3W9_CUSEU</name>
<proteinExistence type="predicted"/>
<sequence>MGDLISIVIVRSIQDFINFREKFYFQCINIESKLKIMWEWSPNVRNSYLVKHFGSSRVLVHKWEALNNWKYV</sequence>
<gene>
    <name evidence="1" type="ORF">CEURO_LOCUS6110</name>
</gene>
<protein>
    <submittedName>
        <fullName evidence="1">Uncharacterized protein</fullName>
    </submittedName>
</protein>